<name>A0A8S5SE64_9CAUD</name>
<proteinExistence type="predicted"/>
<dbReference type="EMBL" id="BK032577">
    <property type="protein sequence ID" value="DAF48991.1"/>
    <property type="molecule type" value="Genomic_DNA"/>
</dbReference>
<reference evidence="1" key="1">
    <citation type="journal article" date="2021" name="Proc. Natl. Acad. Sci. U.S.A.">
        <title>A Catalog of Tens of Thousands of Viruses from Human Metagenomes Reveals Hidden Associations with Chronic Diseases.</title>
        <authorList>
            <person name="Tisza M.J."/>
            <person name="Buck C.B."/>
        </authorList>
    </citation>
    <scope>NUCLEOTIDE SEQUENCE</scope>
    <source>
        <strain evidence="1">Ctnpt50</strain>
    </source>
</reference>
<accession>A0A8S5SE64</accession>
<organism evidence="1">
    <name type="scientific">Siphoviridae sp. ctnpt50</name>
    <dbReference type="NCBI Taxonomy" id="2827941"/>
    <lineage>
        <taxon>Viruses</taxon>
        <taxon>Duplodnaviria</taxon>
        <taxon>Heunggongvirae</taxon>
        <taxon>Uroviricota</taxon>
        <taxon>Caudoviricetes</taxon>
    </lineage>
</organism>
<evidence type="ECO:0000313" key="1">
    <source>
        <dbReference type="EMBL" id="DAF48991.1"/>
    </source>
</evidence>
<protein>
    <submittedName>
        <fullName evidence="1">Uncharacterized protein</fullName>
    </submittedName>
</protein>
<sequence length="113" mass="13705">MKILFYDGNIRWWSRLTSFSNYNRLSASWGYTDNIKELNAYREKFGEDTAILTNSLVALDHRYGWNEKENHTDIYFYVESKHDFVRCDELTEKEIREEHNIMKMFMNGVFNLE</sequence>